<dbReference type="STRING" id="765177.Desmu_1101"/>
<sequence>MVYLSRGRDEREAGQGSEIPLPNPDEGTIICGVIRHLGGDFLVAKCLDGVDRKIRIPGKLRRRVWISEGDIILVGLWDFSSDKGEVVYKYGRNEVNKLVEKGVVPKEFIDALSELI</sequence>
<evidence type="ECO:0000256" key="2">
    <source>
        <dbReference type="ARBA" id="ARBA00022540"/>
    </source>
</evidence>
<dbReference type="PROSITE" id="PS01262">
    <property type="entry name" value="IF1A"/>
    <property type="match status" value="1"/>
</dbReference>
<feature type="compositionally biased region" description="Basic and acidic residues" evidence="6">
    <location>
        <begin position="1"/>
        <end position="13"/>
    </location>
</feature>
<dbReference type="Pfam" id="PF01176">
    <property type="entry name" value="eIF-1a"/>
    <property type="match status" value="1"/>
</dbReference>
<dbReference type="SMART" id="SM00652">
    <property type="entry name" value="eIF1a"/>
    <property type="match status" value="1"/>
</dbReference>
<reference evidence="8 9" key="2">
    <citation type="journal article" date="2011" name="Stand. Genomic Sci.">
        <title>Complete genome sequence of Desulfurococcus mucosus type strain (O7/1).</title>
        <authorList>
            <person name="Wirth R."/>
            <person name="Chertkov O."/>
            <person name="Held B."/>
            <person name="Lapidus A."/>
            <person name="Nolan M."/>
            <person name="Lucas S."/>
            <person name="Hammon N."/>
            <person name="Deshpande S."/>
            <person name="Cheng J.F."/>
            <person name="Tapia R."/>
            <person name="Han C."/>
            <person name="Goodwin L."/>
            <person name="Pitluck S."/>
            <person name="Liolios K."/>
            <person name="Ioanna P."/>
            <person name="Ivanova N."/>
            <person name="Mavromatis K."/>
            <person name="Mikhailova N."/>
            <person name="Pati A."/>
            <person name="Chen A."/>
            <person name="Palaniappan K."/>
            <person name="Land M."/>
            <person name="Hauser L."/>
            <person name="Chang Y.J."/>
            <person name="Jeffries C.D."/>
            <person name="Bilek Y."/>
            <person name="Hader T."/>
            <person name="Rohde M."/>
            <person name="Spring S."/>
            <person name="Sikorski J."/>
            <person name="Goker M."/>
            <person name="Woyke T."/>
            <person name="Bristow J."/>
            <person name="Eisen J.A."/>
            <person name="Markowitz V."/>
            <person name="Hugenholtz P."/>
            <person name="Kyrpides N.C."/>
            <person name="Klenk H.P."/>
        </authorList>
    </citation>
    <scope>NUCLEOTIDE SEQUENCE [LARGE SCALE GENOMIC DNA]</scope>
    <source>
        <strain evidence="9">ATCC 35584 / DSM 2162 / JCM 9187 / O7/1</strain>
    </source>
</reference>
<dbReference type="CDD" id="cd05793">
    <property type="entry name" value="S1_IF1A"/>
    <property type="match status" value="1"/>
</dbReference>
<dbReference type="RefSeq" id="WP_013562625.1">
    <property type="nucleotide sequence ID" value="NC_014961.1"/>
</dbReference>
<organism evidence="8 9">
    <name type="scientific">Desulfurococcus mucosus (strain ATCC 35584 / DSM 2162 / JCM 9187 / O7/1)</name>
    <dbReference type="NCBI Taxonomy" id="765177"/>
    <lineage>
        <taxon>Archaea</taxon>
        <taxon>Thermoproteota</taxon>
        <taxon>Thermoprotei</taxon>
        <taxon>Desulfurococcales</taxon>
        <taxon>Desulfurococcaceae</taxon>
        <taxon>Desulfurococcus</taxon>
    </lineage>
</organism>
<dbReference type="NCBIfam" id="NF003082">
    <property type="entry name" value="PRK04012.1-1"/>
    <property type="match status" value="1"/>
</dbReference>
<proteinExistence type="inferred from homology"/>
<keyword evidence="2 5" id="KW-0396">Initiation factor</keyword>
<evidence type="ECO:0000313" key="9">
    <source>
        <dbReference type="Proteomes" id="UP000001068"/>
    </source>
</evidence>
<evidence type="ECO:0000256" key="3">
    <source>
        <dbReference type="ARBA" id="ARBA00022917"/>
    </source>
</evidence>
<protein>
    <recommendedName>
        <fullName evidence="5">Translation initiation factor 1A</fullName>
        <shortName evidence="5">aIF-1A</shortName>
    </recommendedName>
</protein>
<evidence type="ECO:0000256" key="1">
    <source>
        <dbReference type="ARBA" id="ARBA00007392"/>
    </source>
</evidence>
<evidence type="ECO:0000256" key="4">
    <source>
        <dbReference type="ARBA" id="ARBA00025502"/>
    </source>
</evidence>
<dbReference type="KEGG" id="dmu:Desmu_1101"/>
<comment type="function">
    <text evidence="4 5">Seems to be required for maximal rate of protein biosynthesis. Enhances ribosome dissociation into subunits and stabilizes the binding of the initiator Met-tRNA(I) to 40 S ribosomal subunits.</text>
</comment>
<dbReference type="EMBL" id="CP002363">
    <property type="protein sequence ID" value="ADV65403.1"/>
    <property type="molecule type" value="Genomic_DNA"/>
</dbReference>
<comment type="similarity">
    <text evidence="1 5">Belongs to the eIF-1A family.</text>
</comment>
<evidence type="ECO:0000256" key="5">
    <source>
        <dbReference type="HAMAP-Rule" id="MF_00216"/>
    </source>
</evidence>
<dbReference type="OrthoDB" id="2586at2157"/>
<dbReference type="eggNOG" id="arCOG01179">
    <property type="taxonomic scope" value="Archaea"/>
</dbReference>
<gene>
    <name evidence="5" type="primary">eif1a</name>
    <name evidence="8" type="ordered locus">Desmu_1101</name>
</gene>
<name>E8RA97_DESM0</name>
<keyword evidence="3 5" id="KW-0648">Protein biosynthesis</keyword>
<dbReference type="Proteomes" id="UP000001068">
    <property type="component" value="Chromosome"/>
</dbReference>
<dbReference type="HAMAP" id="MF_00216">
    <property type="entry name" value="aIF_1A"/>
    <property type="match status" value="1"/>
</dbReference>
<dbReference type="GeneID" id="10153811"/>
<dbReference type="InterPro" id="IPR006196">
    <property type="entry name" value="RNA-binding_domain_S1_IF1"/>
</dbReference>
<dbReference type="PROSITE" id="PS50832">
    <property type="entry name" value="S1_IF1_TYPE"/>
    <property type="match status" value="1"/>
</dbReference>
<dbReference type="InterPro" id="IPR001253">
    <property type="entry name" value="TIF_eIF-1A"/>
</dbReference>
<feature type="domain" description="S1-like" evidence="7">
    <location>
        <begin position="17"/>
        <end position="91"/>
    </location>
</feature>
<evidence type="ECO:0000256" key="6">
    <source>
        <dbReference type="SAM" id="MobiDB-lite"/>
    </source>
</evidence>
<accession>E8RA97</accession>
<dbReference type="HOGENOM" id="CLU_109098_2_0_2"/>
<dbReference type="GO" id="GO:0003743">
    <property type="term" value="F:translation initiation factor activity"/>
    <property type="evidence" value="ECO:0007669"/>
    <property type="project" value="UniProtKB-UniRule"/>
</dbReference>
<dbReference type="Gene3D" id="2.40.50.140">
    <property type="entry name" value="Nucleic acid-binding proteins"/>
    <property type="match status" value="1"/>
</dbReference>
<dbReference type="PANTHER" id="PTHR21668">
    <property type="entry name" value="EIF-1A"/>
    <property type="match status" value="1"/>
</dbReference>
<dbReference type="InterPro" id="IPR018104">
    <property type="entry name" value="TIF_eIF-1A_CS"/>
</dbReference>
<feature type="region of interest" description="Disordered" evidence="6">
    <location>
        <begin position="1"/>
        <end position="23"/>
    </location>
</feature>
<dbReference type="AlphaFoldDB" id="E8RA97"/>
<dbReference type="GO" id="GO:0003723">
    <property type="term" value="F:RNA binding"/>
    <property type="evidence" value="ECO:0007669"/>
    <property type="project" value="InterPro"/>
</dbReference>
<dbReference type="InterPro" id="IPR012340">
    <property type="entry name" value="NA-bd_OB-fold"/>
</dbReference>
<keyword evidence="9" id="KW-1185">Reference proteome</keyword>
<reference evidence="9" key="1">
    <citation type="submission" date="2010-11" db="EMBL/GenBank/DDBJ databases">
        <title>The complete genome of Desulfurococcus mucosus DSM 2162.</title>
        <authorList>
            <consortium name="US DOE Joint Genome Institute (JGI-PGF)"/>
            <person name="Lucas S."/>
            <person name="Copeland A."/>
            <person name="Lapidus A."/>
            <person name="Bruce D."/>
            <person name="Goodwin L."/>
            <person name="Pitluck S."/>
            <person name="Kyrpides N."/>
            <person name="Mavromatis K."/>
            <person name="Pagani I."/>
            <person name="Ivanova N."/>
            <person name="Ovchinnikova G."/>
            <person name="Chertkov O."/>
            <person name="Held B."/>
            <person name="Brettin T."/>
            <person name="Detter J.C."/>
            <person name="Tapia R."/>
            <person name="Han C."/>
            <person name="Land M."/>
            <person name="Hauser L."/>
            <person name="Markowitz V."/>
            <person name="Cheng J.-F."/>
            <person name="Hugenholtz P."/>
            <person name="Woyke T."/>
            <person name="Wu D."/>
            <person name="Wirth R."/>
            <person name="Bilek Y."/>
            <person name="Hader T."/>
            <person name="Klenk H.-P."/>
            <person name="Eisen J.A."/>
        </authorList>
    </citation>
    <scope>NUCLEOTIDE SEQUENCE [LARGE SCALE GENOMIC DNA]</scope>
    <source>
        <strain evidence="9">ATCC 35584 / DSM 2162 / JCM 9187 / O7/1</strain>
    </source>
</reference>
<dbReference type="SUPFAM" id="SSF50249">
    <property type="entry name" value="Nucleic acid-binding proteins"/>
    <property type="match status" value="1"/>
</dbReference>
<evidence type="ECO:0000259" key="7">
    <source>
        <dbReference type="PROSITE" id="PS50832"/>
    </source>
</evidence>
<evidence type="ECO:0000313" key="8">
    <source>
        <dbReference type="EMBL" id="ADV65403.1"/>
    </source>
</evidence>